<organism evidence="4 5">
    <name type="scientific">Colletotrichum musicola</name>
    <dbReference type="NCBI Taxonomy" id="2175873"/>
    <lineage>
        <taxon>Eukaryota</taxon>
        <taxon>Fungi</taxon>
        <taxon>Dikarya</taxon>
        <taxon>Ascomycota</taxon>
        <taxon>Pezizomycotina</taxon>
        <taxon>Sordariomycetes</taxon>
        <taxon>Hypocreomycetidae</taxon>
        <taxon>Glomerellales</taxon>
        <taxon>Glomerellaceae</taxon>
        <taxon>Colletotrichum</taxon>
        <taxon>Colletotrichum orchidearum species complex</taxon>
    </lineage>
</organism>
<sequence length="281" mass="31965">MPFLPKNLTRLRGEPAYHQLPIDEKGLPQKARRADWLPLIAASSAAFIIGGLLVGVLLQVNGLLRVHELCNAVSPEGTFEGGFRTDFGPAKQHIELQEVNFTGTPHVTDDGFFFIPDEASKYVGEPTDEMDEAWEALIGDRGILLSHQEAIEAWGPQHEQFWNQGSGGYYADFEMLHMLHCVNQIRKLFAPERYPMKLTNRLRVHRDHCLNSLREHIMCKGDLTPLPTKWTPGIQHNYIEANRPHICRNFQKLREFATNRKKGVLAVQPDFEQKKGLLPGR</sequence>
<dbReference type="PANTHER" id="PTHR33365">
    <property type="entry name" value="YALI0B05434P"/>
    <property type="match status" value="1"/>
</dbReference>
<comment type="pathway">
    <text evidence="1">Mycotoxin biosynthesis.</text>
</comment>
<evidence type="ECO:0008006" key="6">
    <source>
        <dbReference type="Google" id="ProtNLM"/>
    </source>
</evidence>
<evidence type="ECO:0000313" key="4">
    <source>
        <dbReference type="EMBL" id="KAF6823578.1"/>
    </source>
</evidence>
<name>A0A8H6N8H3_9PEZI</name>
<comment type="caution">
    <text evidence="4">The sequence shown here is derived from an EMBL/GenBank/DDBJ whole genome shotgun (WGS) entry which is preliminary data.</text>
</comment>
<evidence type="ECO:0000313" key="5">
    <source>
        <dbReference type="Proteomes" id="UP000639643"/>
    </source>
</evidence>
<keyword evidence="3" id="KW-0472">Membrane</keyword>
<evidence type="ECO:0000256" key="3">
    <source>
        <dbReference type="SAM" id="Phobius"/>
    </source>
</evidence>
<proteinExistence type="inferred from homology"/>
<gene>
    <name evidence="4" type="ORF">CMUS01_10643</name>
</gene>
<protein>
    <recommendedName>
        <fullName evidence="6">Tat pathway signal sequence</fullName>
    </recommendedName>
</protein>
<evidence type="ECO:0000256" key="2">
    <source>
        <dbReference type="ARBA" id="ARBA00035112"/>
    </source>
</evidence>
<dbReference type="PANTHER" id="PTHR33365:SF4">
    <property type="entry name" value="CYCLOCHLOROTINE BIOSYNTHESIS PROTEIN O"/>
    <property type="match status" value="1"/>
</dbReference>
<dbReference type="GO" id="GO:0043386">
    <property type="term" value="P:mycotoxin biosynthetic process"/>
    <property type="evidence" value="ECO:0007669"/>
    <property type="project" value="InterPro"/>
</dbReference>
<dbReference type="AlphaFoldDB" id="A0A8H6N8H3"/>
<dbReference type="EMBL" id="WIGM01000498">
    <property type="protein sequence ID" value="KAF6823578.1"/>
    <property type="molecule type" value="Genomic_DNA"/>
</dbReference>
<dbReference type="OrthoDB" id="3687641at2759"/>
<comment type="similarity">
    <text evidence="2">Belongs to the ustYa family.</text>
</comment>
<accession>A0A8H6N8H3</accession>
<dbReference type="Proteomes" id="UP000639643">
    <property type="component" value="Unassembled WGS sequence"/>
</dbReference>
<reference evidence="4" key="1">
    <citation type="journal article" date="2020" name="Phytopathology">
        <title>Genome Sequence Resources of Colletotrichum truncatum, C. plurivorum, C. musicola, and C. sojae: Four Species Pathogenic to Soybean (Glycine max).</title>
        <authorList>
            <person name="Rogerio F."/>
            <person name="Boufleur T.R."/>
            <person name="Ciampi-Guillardi M."/>
            <person name="Sukno S.A."/>
            <person name="Thon M.R."/>
            <person name="Massola Junior N.S."/>
            <person name="Baroncelli R."/>
        </authorList>
    </citation>
    <scope>NUCLEOTIDE SEQUENCE</scope>
    <source>
        <strain evidence="4">LFN0074</strain>
    </source>
</reference>
<evidence type="ECO:0000256" key="1">
    <source>
        <dbReference type="ARBA" id="ARBA00004685"/>
    </source>
</evidence>
<dbReference type="Pfam" id="PF11807">
    <property type="entry name" value="UstYa"/>
    <property type="match status" value="1"/>
</dbReference>
<feature type="transmembrane region" description="Helical" evidence="3">
    <location>
        <begin position="36"/>
        <end position="58"/>
    </location>
</feature>
<keyword evidence="3" id="KW-0812">Transmembrane</keyword>
<dbReference type="InterPro" id="IPR021765">
    <property type="entry name" value="UstYa-like"/>
</dbReference>
<keyword evidence="3" id="KW-1133">Transmembrane helix</keyword>
<keyword evidence="5" id="KW-1185">Reference proteome</keyword>